<evidence type="ECO:0000313" key="3">
    <source>
        <dbReference type="Proteomes" id="UP000324927"/>
    </source>
</evidence>
<gene>
    <name evidence="2" type="ORF">FZ942_08965</name>
</gene>
<comment type="caution">
    <text evidence="2">The sequence shown here is derived from an EMBL/GenBank/DDBJ whole genome shotgun (WGS) entry which is preliminary data.</text>
</comment>
<organism evidence="2 3">
    <name type="scientific">Azospirillum lipoferum</name>
    <dbReference type="NCBI Taxonomy" id="193"/>
    <lineage>
        <taxon>Bacteria</taxon>
        <taxon>Pseudomonadati</taxon>
        <taxon>Pseudomonadota</taxon>
        <taxon>Alphaproteobacteria</taxon>
        <taxon>Rhodospirillales</taxon>
        <taxon>Azospirillaceae</taxon>
        <taxon>Azospirillum</taxon>
    </lineage>
</organism>
<evidence type="ECO:0000313" key="2">
    <source>
        <dbReference type="EMBL" id="KAA0597212.1"/>
    </source>
</evidence>
<dbReference type="EMBL" id="VTTN01000002">
    <property type="protein sequence ID" value="KAA0597212.1"/>
    <property type="molecule type" value="Genomic_DNA"/>
</dbReference>
<accession>A0A5A9GTV5</accession>
<reference evidence="2 3" key="1">
    <citation type="submission" date="2019-08" db="EMBL/GenBank/DDBJ databases">
        <authorList>
            <person name="Grouzdev D."/>
            <person name="Tikhonova E."/>
            <person name="Kravchenko I."/>
        </authorList>
    </citation>
    <scope>NUCLEOTIDE SEQUENCE [LARGE SCALE GENOMIC DNA]</scope>
    <source>
        <strain evidence="2 3">59b</strain>
    </source>
</reference>
<keyword evidence="3" id="KW-1185">Reference proteome</keyword>
<protein>
    <recommendedName>
        <fullName evidence="4">Holin</fullName>
    </recommendedName>
</protein>
<proteinExistence type="predicted"/>
<keyword evidence="1" id="KW-0812">Transmembrane</keyword>
<sequence length="59" mass="6235">MEKLKGDALIAGLVSSPAWVAALQNVNVLLTTVTLLLGIALGIRRMRSDDKDGDDARGD</sequence>
<evidence type="ECO:0008006" key="4">
    <source>
        <dbReference type="Google" id="ProtNLM"/>
    </source>
</evidence>
<dbReference type="AlphaFoldDB" id="A0A5A9GTV5"/>
<keyword evidence="1" id="KW-1133">Transmembrane helix</keyword>
<keyword evidence="1" id="KW-0472">Membrane</keyword>
<dbReference type="RefSeq" id="WP_149230740.1">
    <property type="nucleotide sequence ID" value="NZ_JALJXJ010000001.1"/>
</dbReference>
<evidence type="ECO:0000256" key="1">
    <source>
        <dbReference type="SAM" id="Phobius"/>
    </source>
</evidence>
<name>A0A5A9GTV5_AZOLI</name>
<dbReference type="Proteomes" id="UP000324927">
    <property type="component" value="Unassembled WGS sequence"/>
</dbReference>
<feature type="transmembrane region" description="Helical" evidence="1">
    <location>
        <begin position="20"/>
        <end position="43"/>
    </location>
</feature>